<protein>
    <submittedName>
        <fullName evidence="4">Competence protein ComEA</fullName>
    </submittedName>
</protein>
<gene>
    <name evidence="4" type="primary">comEA</name>
    <name evidence="4" type="ORF">GCM10011409_02720</name>
</gene>
<dbReference type="SMART" id="SM00278">
    <property type="entry name" value="HhH1"/>
    <property type="match status" value="2"/>
</dbReference>
<keyword evidence="5" id="KW-1185">Reference proteome</keyword>
<proteinExistence type="predicted"/>
<accession>A0A9W5TUH5</accession>
<reference evidence="4" key="2">
    <citation type="submission" date="2020-09" db="EMBL/GenBank/DDBJ databases">
        <authorList>
            <person name="Sun Q."/>
            <person name="Zhou Y."/>
        </authorList>
    </citation>
    <scope>NUCLEOTIDE SEQUENCE</scope>
    <source>
        <strain evidence="4">CGMCC 1.15454</strain>
    </source>
</reference>
<sequence>MLIEVLKKGAFFIIVGLALIIFFVMNNDDHKAESPEDFTPVTDSENKKSQTKETENQLVMVDIKGEVLRPGVYEISGDARVNEVIELAGGFSKEADQTMVNLAQKVQDEMVIAIPKLGEAPSNTTAASGQADGNGKVNLNYATQEEMETLNGIGPSKAQAIIQYREENGFFQTVEDLLNVSGIGEKTVENLRDDIQVP</sequence>
<feature type="transmembrane region" description="Helical" evidence="2">
    <location>
        <begin position="9"/>
        <end position="25"/>
    </location>
</feature>
<feature type="compositionally biased region" description="Basic and acidic residues" evidence="1">
    <location>
        <begin position="44"/>
        <end position="54"/>
    </location>
</feature>
<name>A0A9W5TUH5_9BACI</name>
<dbReference type="Gene3D" id="1.10.150.310">
    <property type="entry name" value="Tex RuvX-like domain-like"/>
    <property type="match status" value="1"/>
</dbReference>
<dbReference type="InterPro" id="IPR003583">
    <property type="entry name" value="Hlx-hairpin-Hlx_DNA-bd_motif"/>
</dbReference>
<dbReference type="InterPro" id="IPR019554">
    <property type="entry name" value="Soluble_ligand-bd"/>
</dbReference>
<dbReference type="InterPro" id="IPR010994">
    <property type="entry name" value="RuvA_2-like"/>
</dbReference>
<dbReference type="GO" id="GO:0003677">
    <property type="term" value="F:DNA binding"/>
    <property type="evidence" value="ECO:0007669"/>
    <property type="project" value="InterPro"/>
</dbReference>
<dbReference type="InterPro" id="IPR004509">
    <property type="entry name" value="Competence_ComEA_HhH"/>
</dbReference>
<dbReference type="SUPFAM" id="SSF47781">
    <property type="entry name" value="RuvA domain 2-like"/>
    <property type="match status" value="1"/>
</dbReference>
<dbReference type="AlphaFoldDB" id="A0A9W5TUH5"/>
<dbReference type="GO" id="GO:0015628">
    <property type="term" value="P:protein secretion by the type II secretion system"/>
    <property type="evidence" value="ECO:0007669"/>
    <property type="project" value="TreeGrafter"/>
</dbReference>
<dbReference type="PANTHER" id="PTHR21180:SF32">
    <property type="entry name" value="ENDONUCLEASE_EXONUCLEASE_PHOSPHATASE FAMILY DOMAIN-CONTAINING PROTEIN 1"/>
    <property type="match status" value="1"/>
</dbReference>
<dbReference type="EMBL" id="BMJD01000001">
    <property type="protein sequence ID" value="GGB28888.1"/>
    <property type="molecule type" value="Genomic_DNA"/>
</dbReference>
<dbReference type="Pfam" id="PF12836">
    <property type="entry name" value="HHH_3"/>
    <property type="match status" value="1"/>
</dbReference>
<dbReference type="Proteomes" id="UP000621492">
    <property type="component" value="Unassembled WGS sequence"/>
</dbReference>
<dbReference type="PANTHER" id="PTHR21180">
    <property type="entry name" value="ENDONUCLEASE/EXONUCLEASE/PHOSPHATASE FAMILY DOMAIN-CONTAINING PROTEIN 1"/>
    <property type="match status" value="1"/>
</dbReference>
<keyword evidence="2" id="KW-1133">Transmembrane helix</keyword>
<dbReference type="Gene3D" id="3.10.560.10">
    <property type="entry name" value="Outer membrane lipoprotein wza domain like"/>
    <property type="match status" value="1"/>
</dbReference>
<feature type="domain" description="Helix-hairpin-helix DNA-binding motif class 1" evidence="3">
    <location>
        <begin position="175"/>
        <end position="194"/>
    </location>
</feature>
<evidence type="ECO:0000256" key="1">
    <source>
        <dbReference type="SAM" id="MobiDB-lite"/>
    </source>
</evidence>
<keyword evidence="2" id="KW-0812">Transmembrane</keyword>
<comment type="caution">
    <text evidence="4">The sequence shown here is derived from an EMBL/GenBank/DDBJ whole genome shotgun (WGS) entry which is preliminary data.</text>
</comment>
<dbReference type="NCBIfam" id="TIGR00426">
    <property type="entry name" value="competence protein ComEA helix-hairpin-helix repeat region"/>
    <property type="match status" value="1"/>
</dbReference>
<evidence type="ECO:0000256" key="2">
    <source>
        <dbReference type="SAM" id="Phobius"/>
    </source>
</evidence>
<evidence type="ECO:0000313" key="5">
    <source>
        <dbReference type="Proteomes" id="UP000621492"/>
    </source>
</evidence>
<dbReference type="GO" id="GO:0006281">
    <property type="term" value="P:DNA repair"/>
    <property type="evidence" value="ECO:0007669"/>
    <property type="project" value="InterPro"/>
</dbReference>
<reference evidence="4" key="1">
    <citation type="journal article" date="2014" name="Int. J. Syst. Evol. Microbiol.">
        <title>Complete genome sequence of Corynebacterium casei LMG S-19264T (=DSM 44701T), isolated from a smear-ripened cheese.</title>
        <authorList>
            <consortium name="US DOE Joint Genome Institute (JGI-PGF)"/>
            <person name="Walter F."/>
            <person name="Albersmeier A."/>
            <person name="Kalinowski J."/>
            <person name="Ruckert C."/>
        </authorList>
    </citation>
    <scope>NUCLEOTIDE SEQUENCE</scope>
    <source>
        <strain evidence="4">CGMCC 1.15454</strain>
    </source>
</reference>
<dbReference type="GO" id="GO:0015627">
    <property type="term" value="C:type II protein secretion system complex"/>
    <property type="evidence" value="ECO:0007669"/>
    <property type="project" value="TreeGrafter"/>
</dbReference>
<dbReference type="Pfam" id="PF10531">
    <property type="entry name" value="SLBB"/>
    <property type="match status" value="1"/>
</dbReference>
<feature type="region of interest" description="Disordered" evidence="1">
    <location>
        <begin position="33"/>
        <end position="54"/>
    </location>
</feature>
<feature type="domain" description="Helix-hairpin-helix DNA-binding motif class 1" evidence="3">
    <location>
        <begin position="145"/>
        <end position="164"/>
    </location>
</feature>
<dbReference type="InterPro" id="IPR051675">
    <property type="entry name" value="Endo/Exo/Phosphatase_dom_1"/>
</dbReference>
<evidence type="ECO:0000259" key="3">
    <source>
        <dbReference type="SMART" id="SM00278"/>
    </source>
</evidence>
<organism evidence="4 5">
    <name type="scientific">Lentibacillus populi</name>
    <dbReference type="NCBI Taxonomy" id="1827502"/>
    <lineage>
        <taxon>Bacteria</taxon>
        <taxon>Bacillati</taxon>
        <taxon>Bacillota</taxon>
        <taxon>Bacilli</taxon>
        <taxon>Bacillales</taxon>
        <taxon>Bacillaceae</taxon>
        <taxon>Lentibacillus</taxon>
    </lineage>
</organism>
<keyword evidence="2" id="KW-0472">Membrane</keyword>
<evidence type="ECO:0000313" key="4">
    <source>
        <dbReference type="EMBL" id="GGB28888.1"/>
    </source>
</evidence>